<evidence type="ECO:0000313" key="2">
    <source>
        <dbReference type="Proteomes" id="UP000484255"/>
    </source>
</evidence>
<sequence length="184" mass="19582">MALLSETIFRKTAAGQAALSRHDAAQAATVSLTPRLRALLVMVNGRDAAGKLLLQVAEAGSERQAEARQGLRLLQEAGWIEAAGVAVVEVNSRSFGSRLRAGPDTAEHQPPEAPADAATLAQARQALMPRLLEHFGPDAPRVAQRALQATGWREFNAGLDDIAARLAIHMGRKAARALLADLHH</sequence>
<comment type="caution">
    <text evidence="1">The sequence shown here is derived from an EMBL/GenBank/DDBJ whole genome shotgun (WGS) entry which is preliminary data.</text>
</comment>
<proteinExistence type="predicted"/>
<organism evidence="1 2">
    <name type="scientific">Ideonella livida</name>
    <dbReference type="NCBI Taxonomy" id="2707176"/>
    <lineage>
        <taxon>Bacteria</taxon>
        <taxon>Pseudomonadati</taxon>
        <taxon>Pseudomonadota</taxon>
        <taxon>Betaproteobacteria</taxon>
        <taxon>Burkholderiales</taxon>
        <taxon>Sphaerotilaceae</taxon>
        <taxon>Ideonella</taxon>
    </lineage>
</organism>
<protein>
    <submittedName>
        <fullName evidence="1">Uncharacterized protein</fullName>
    </submittedName>
</protein>
<dbReference type="Proteomes" id="UP000484255">
    <property type="component" value="Unassembled WGS sequence"/>
</dbReference>
<gene>
    <name evidence="1" type="ORF">G3A44_01165</name>
</gene>
<accession>A0A7C9TGN4</accession>
<reference evidence="1 2" key="1">
    <citation type="submission" date="2020-02" db="EMBL/GenBank/DDBJ databases">
        <title>Ideonella bacterium strain TBM-1.</title>
        <authorList>
            <person name="Chen W.-M."/>
        </authorList>
    </citation>
    <scope>NUCLEOTIDE SEQUENCE [LARGE SCALE GENOMIC DNA]</scope>
    <source>
        <strain evidence="1 2">TBM-1</strain>
    </source>
</reference>
<name>A0A7C9TGN4_9BURK</name>
<evidence type="ECO:0000313" key="1">
    <source>
        <dbReference type="EMBL" id="NDY89798.1"/>
    </source>
</evidence>
<dbReference type="AlphaFoldDB" id="A0A7C9TGN4"/>
<dbReference type="EMBL" id="JAAGOH010000001">
    <property type="protein sequence ID" value="NDY89798.1"/>
    <property type="molecule type" value="Genomic_DNA"/>
</dbReference>
<dbReference type="RefSeq" id="WP_163455648.1">
    <property type="nucleotide sequence ID" value="NZ_JAAGOH010000001.1"/>
</dbReference>
<keyword evidence="2" id="KW-1185">Reference proteome</keyword>